<organism evidence="3 4">
    <name type="scientific">Nesterenkonia natronophila</name>
    <dbReference type="NCBI Taxonomy" id="2174932"/>
    <lineage>
        <taxon>Bacteria</taxon>
        <taxon>Bacillati</taxon>
        <taxon>Actinomycetota</taxon>
        <taxon>Actinomycetes</taxon>
        <taxon>Micrococcales</taxon>
        <taxon>Micrococcaceae</taxon>
        <taxon>Nesterenkonia</taxon>
    </lineage>
</organism>
<evidence type="ECO:0000256" key="1">
    <source>
        <dbReference type="SAM" id="MobiDB-lite"/>
    </source>
</evidence>
<dbReference type="OrthoDB" id="5149856at2"/>
<feature type="compositionally biased region" description="Gly residues" evidence="1">
    <location>
        <begin position="64"/>
        <end position="74"/>
    </location>
</feature>
<evidence type="ECO:0000313" key="4">
    <source>
        <dbReference type="Proteomes" id="UP000266615"/>
    </source>
</evidence>
<comment type="caution">
    <text evidence="3">The sequence shown here is derived from an EMBL/GenBank/DDBJ whole genome shotgun (WGS) entry which is preliminary data.</text>
</comment>
<feature type="compositionally biased region" description="Low complexity" evidence="1">
    <location>
        <begin position="26"/>
        <end position="42"/>
    </location>
</feature>
<gene>
    <name evidence="3" type="ORF">D3250_07110</name>
</gene>
<dbReference type="EMBL" id="QYZP01000002">
    <property type="protein sequence ID" value="RJN31877.1"/>
    <property type="molecule type" value="Genomic_DNA"/>
</dbReference>
<keyword evidence="2" id="KW-0732">Signal</keyword>
<sequence>MTRTLAATAALAALALAACSSPNSGSDPQGAQSPASSPAATESTEDGADPVADLHRVDSAPGQSTGGRAGGASGTGQIAERPESAGPPTEPSGKWPEEQETAWEYSEDTGWYEVPVNLGVGADDFNPAPAPGPQIDVPHTDTCPYHEEVGAVDGSVSDQIDRALELGCELDIHGTVSFGQPLDAPANSSGTYSLTSVHDALSVIEMCEQGYIPADDPWCDPDFPG</sequence>
<feature type="region of interest" description="Disordered" evidence="1">
    <location>
        <begin position="19"/>
        <end position="103"/>
    </location>
</feature>
<accession>A0A3A4F9K6</accession>
<proteinExistence type="predicted"/>
<keyword evidence="4" id="KW-1185">Reference proteome</keyword>
<dbReference type="Proteomes" id="UP000266615">
    <property type="component" value="Unassembled WGS sequence"/>
</dbReference>
<dbReference type="RefSeq" id="WP_119902663.1">
    <property type="nucleotide sequence ID" value="NZ_QYZP01000002.1"/>
</dbReference>
<reference evidence="3 4" key="1">
    <citation type="submission" date="2018-09" db="EMBL/GenBank/DDBJ databases">
        <title>Nesterenkonia natronophila sp. nov., an alkaliphilic actinobacteriume isolated from a soda lake, and emended description of the genus Nesterenkonia.</title>
        <authorList>
            <person name="Menes R.J."/>
            <person name="Iriarte A."/>
        </authorList>
    </citation>
    <scope>NUCLEOTIDE SEQUENCE [LARGE SCALE GENOMIC DNA]</scope>
    <source>
        <strain evidence="3 4">M8</strain>
    </source>
</reference>
<dbReference type="AlphaFoldDB" id="A0A3A4F9K6"/>
<evidence type="ECO:0008006" key="5">
    <source>
        <dbReference type="Google" id="ProtNLM"/>
    </source>
</evidence>
<evidence type="ECO:0000256" key="2">
    <source>
        <dbReference type="SAM" id="SignalP"/>
    </source>
</evidence>
<dbReference type="PROSITE" id="PS51257">
    <property type="entry name" value="PROKAR_LIPOPROTEIN"/>
    <property type="match status" value="1"/>
</dbReference>
<feature type="signal peptide" evidence="2">
    <location>
        <begin position="1"/>
        <end position="25"/>
    </location>
</feature>
<evidence type="ECO:0000313" key="3">
    <source>
        <dbReference type="EMBL" id="RJN31877.1"/>
    </source>
</evidence>
<protein>
    <recommendedName>
        <fullName evidence="5">PASTA domain-containing protein</fullName>
    </recommendedName>
</protein>
<name>A0A3A4F9K6_9MICC</name>
<feature type="chain" id="PRO_5039522764" description="PASTA domain-containing protein" evidence="2">
    <location>
        <begin position="26"/>
        <end position="225"/>
    </location>
</feature>